<dbReference type="CDD" id="cd24109">
    <property type="entry name" value="ASKHA_NBD_YjiL-like"/>
    <property type="match status" value="1"/>
</dbReference>
<comment type="cofactor">
    <cofactor evidence="1">
        <name>[4Fe-4S] cluster</name>
        <dbReference type="ChEBI" id="CHEBI:49883"/>
    </cofactor>
</comment>
<dbReference type="PANTHER" id="PTHR32329">
    <property type="entry name" value="BIFUNCTIONAL PROTEIN [INCLUDES 2-HYDROXYACYL-COA DEHYDRATASE (N-TER) AND ITS ACTIVATOR DOMAIN (C_TERM)-RELATED"/>
    <property type="match status" value="1"/>
</dbReference>
<dbReference type="PANTHER" id="PTHR32329:SF2">
    <property type="entry name" value="BIFUNCTIONAL PROTEIN [INCLUDES 2-HYDROXYACYL-COA DEHYDRATASE (N-TER) AND ITS ACTIVATOR DOMAIN (C_TERM)"/>
    <property type="match status" value="1"/>
</dbReference>
<dbReference type="InterPro" id="IPR008275">
    <property type="entry name" value="CoA_E_activase_dom"/>
</dbReference>
<evidence type="ECO:0000256" key="3">
    <source>
        <dbReference type="ARBA" id="ARBA00023004"/>
    </source>
</evidence>
<dbReference type="PATRIC" id="fig|2754.20.peg.247"/>
<dbReference type="InterPro" id="IPR043129">
    <property type="entry name" value="ATPase_NBD"/>
</dbReference>
<evidence type="ECO:0000259" key="5">
    <source>
        <dbReference type="Pfam" id="PF01869"/>
    </source>
</evidence>
<comment type="caution">
    <text evidence="6">The sequence shown here is derived from an EMBL/GenBank/DDBJ whole genome shotgun (WGS) entry which is preliminary data.</text>
</comment>
<keyword evidence="3" id="KW-0408">Iron</keyword>
<name>A0A073IVH8_9BACT</name>
<gene>
    <name evidence="6" type="ORF">EH55_01445</name>
</gene>
<evidence type="ECO:0000256" key="2">
    <source>
        <dbReference type="ARBA" id="ARBA00022723"/>
    </source>
</evidence>
<dbReference type="GO" id="GO:0046872">
    <property type="term" value="F:metal ion binding"/>
    <property type="evidence" value="ECO:0007669"/>
    <property type="project" value="UniProtKB-KW"/>
</dbReference>
<evidence type="ECO:0000256" key="1">
    <source>
        <dbReference type="ARBA" id="ARBA00001966"/>
    </source>
</evidence>
<dbReference type="Gene3D" id="3.30.420.40">
    <property type="match status" value="2"/>
</dbReference>
<dbReference type="GeneID" id="90982353"/>
<dbReference type="Pfam" id="PF01869">
    <property type="entry name" value="BcrAD_BadFG"/>
    <property type="match status" value="1"/>
</dbReference>
<evidence type="ECO:0000256" key="4">
    <source>
        <dbReference type="ARBA" id="ARBA00023014"/>
    </source>
</evidence>
<dbReference type="InterPro" id="IPR051805">
    <property type="entry name" value="Dehydratase_Activator_Redct"/>
</dbReference>
<evidence type="ECO:0000313" key="6">
    <source>
        <dbReference type="EMBL" id="KEJ93466.1"/>
    </source>
</evidence>
<organism evidence="6 7">
    <name type="scientific">Synergistes jonesii</name>
    <dbReference type="NCBI Taxonomy" id="2754"/>
    <lineage>
        <taxon>Bacteria</taxon>
        <taxon>Thermotogati</taxon>
        <taxon>Synergistota</taxon>
        <taxon>Synergistia</taxon>
        <taxon>Synergistales</taxon>
        <taxon>Synergistaceae</taxon>
        <taxon>Synergistes</taxon>
    </lineage>
</organism>
<accession>A0A073IVH8</accession>
<dbReference type="RefSeq" id="WP_037973928.1">
    <property type="nucleotide sequence ID" value="NZ_JAWRIX010000009.1"/>
</dbReference>
<sequence length="256" mass="27006">MPNVGVDIGSTATKGALWNGRSFICCITPTGWAPRESAARAVAQIKRRGRIPHDHDVRVTATGYGRNVFSADRRVTEITCHAAGAHYLVPTARTVLDIGGQDSKVISLYPDGRVADFMMNDKCAAGTGRFLQNMAAHLGCTLADFCGIPEGTPLQPISSMCTVFAESEVIGLLARGVPKESICLGLLDSVAQRAVNLLSRISESGDICFTGGCAQNETLRALIEKKTGRRVTSPKLAQYAGAIGAAIIGGGMQRGD</sequence>
<keyword evidence="4" id="KW-0411">Iron-sulfur</keyword>
<dbReference type="NCBIfam" id="TIGR00241">
    <property type="entry name" value="CoA_E_activ"/>
    <property type="match status" value="1"/>
</dbReference>
<reference evidence="6 7" key="1">
    <citation type="submission" date="2014-04" db="EMBL/GenBank/DDBJ databases">
        <title>Draft Genome Sequence of Synergistes jonesii.</title>
        <authorList>
            <person name="Coil D.A."/>
            <person name="Eisen J.A."/>
            <person name="Holland-Moritz H.E."/>
        </authorList>
    </citation>
    <scope>NUCLEOTIDE SEQUENCE [LARGE SCALE GENOMIC DNA]</scope>
    <source>
        <strain evidence="6 7">78-1</strain>
    </source>
</reference>
<dbReference type="OrthoDB" id="9802715at2"/>
<proteinExistence type="predicted"/>
<keyword evidence="7" id="KW-1185">Reference proteome</keyword>
<protein>
    <submittedName>
        <fullName evidence="6">2-hydroxyglutaryl-CoA dehydratase</fullName>
    </submittedName>
</protein>
<dbReference type="GO" id="GO:0051536">
    <property type="term" value="F:iron-sulfur cluster binding"/>
    <property type="evidence" value="ECO:0007669"/>
    <property type="project" value="UniProtKB-KW"/>
</dbReference>
<dbReference type="EMBL" id="JMKI01000002">
    <property type="protein sequence ID" value="KEJ93466.1"/>
    <property type="molecule type" value="Genomic_DNA"/>
</dbReference>
<evidence type="ECO:0000313" key="7">
    <source>
        <dbReference type="Proteomes" id="UP000027665"/>
    </source>
</evidence>
<keyword evidence="2" id="KW-0479">Metal-binding</keyword>
<dbReference type="AlphaFoldDB" id="A0A073IVH8"/>
<dbReference type="InterPro" id="IPR002731">
    <property type="entry name" value="ATPase_BadF"/>
</dbReference>
<dbReference type="eggNOG" id="COG1924">
    <property type="taxonomic scope" value="Bacteria"/>
</dbReference>
<dbReference type="Proteomes" id="UP000027665">
    <property type="component" value="Unassembled WGS sequence"/>
</dbReference>
<dbReference type="SUPFAM" id="SSF53067">
    <property type="entry name" value="Actin-like ATPase domain"/>
    <property type="match status" value="1"/>
</dbReference>
<dbReference type="STRING" id="2754.EH55_01445"/>
<feature type="domain" description="ATPase BadF/BadG/BcrA/BcrD type" evidence="5">
    <location>
        <begin position="4"/>
        <end position="249"/>
    </location>
</feature>